<keyword evidence="1" id="KW-1015">Disulfide bond</keyword>
<dbReference type="InterPro" id="IPR037047">
    <property type="entry name" value="PITH_dom_sf"/>
</dbReference>
<evidence type="ECO:0000259" key="2">
    <source>
        <dbReference type="PROSITE" id="PS51352"/>
    </source>
</evidence>
<protein>
    <recommendedName>
        <fullName evidence="6">Thioredoxin domain-containing protein</fullName>
    </recommendedName>
</protein>
<dbReference type="AlphaFoldDB" id="A0A0B7N221"/>
<dbReference type="FunFam" id="3.40.30.10:FF:000245">
    <property type="entry name" value="Thioredoxin"/>
    <property type="match status" value="1"/>
</dbReference>
<sequence>MAAIKNISNAQEFKNLLETKEKLVVVDFFATWCGPCKAISPFYTQLSVKYPLVVFAKVDVDKVKDVAAACQVSSMPTFQFYKDGRKLVEMKGANPRELEAHVQTHSSDASISPRKSVGVPGYVDLTEFITPNQMDALNQQEEHNVKNIFKDDDTFLQSDVDEQLIISVPFNQPVKLHSLKFKVSDTANAPKTVKIFANRSVIGFDDVESVMETETLELTPENFRDDAIVNLNFVKYQNVTSVVLFVEDNQEDKDNTQIQQLVFIGRPVETTNMSDFNKEQ</sequence>
<dbReference type="Gene3D" id="3.40.30.10">
    <property type="entry name" value="Glutaredoxin"/>
    <property type="match status" value="1"/>
</dbReference>
<organism evidence="4 5">
    <name type="scientific">Parasitella parasitica</name>
    <dbReference type="NCBI Taxonomy" id="35722"/>
    <lineage>
        <taxon>Eukaryota</taxon>
        <taxon>Fungi</taxon>
        <taxon>Fungi incertae sedis</taxon>
        <taxon>Mucoromycota</taxon>
        <taxon>Mucoromycotina</taxon>
        <taxon>Mucoromycetes</taxon>
        <taxon>Mucorales</taxon>
        <taxon>Mucorineae</taxon>
        <taxon>Mucoraceae</taxon>
        <taxon>Parasitella</taxon>
    </lineage>
</organism>
<dbReference type="Pfam" id="PF00085">
    <property type="entry name" value="Thioredoxin"/>
    <property type="match status" value="1"/>
</dbReference>
<feature type="domain" description="Thioredoxin" evidence="2">
    <location>
        <begin position="1"/>
        <end position="107"/>
    </location>
</feature>
<dbReference type="GO" id="GO:0005737">
    <property type="term" value="C:cytoplasm"/>
    <property type="evidence" value="ECO:0007669"/>
    <property type="project" value="UniProtKB-ARBA"/>
</dbReference>
<dbReference type="InterPro" id="IPR010400">
    <property type="entry name" value="PITH_dom"/>
</dbReference>
<dbReference type="InterPro" id="IPR013766">
    <property type="entry name" value="Thioredoxin_domain"/>
</dbReference>
<dbReference type="PROSITE" id="PS51532">
    <property type="entry name" value="PITH"/>
    <property type="match status" value="1"/>
</dbReference>
<evidence type="ECO:0000256" key="1">
    <source>
        <dbReference type="ARBA" id="ARBA00023157"/>
    </source>
</evidence>
<dbReference type="InterPro" id="IPR008979">
    <property type="entry name" value="Galactose-bd-like_sf"/>
</dbReference>
<dbReference type="STRING" id="35722.A0A0B7N221"/>
<evidence type="ECO:0008006" key="6">
    <source>
        <dbReference type="Google" id="ProtNLM"/>
    </source>
</evidence>
<dbReference type="Gene3D" id="2.60.120.470">
    <property type="entry name" value="PITH domain"/>
    <property type="match status" value="1"/>
</dbReference>
<dbReference type="EMBL" id="LN726131">
    <property type="protein sequence ID" value="CEP11437.1"/>
    <property type="molecule type" value="Genomic_DNA"/>
</dbReference>
<reference evidence="4 5" key="1">
    <citation type="submission" date="2014-09" db="EMBL/GenBank/DDBJ databases">
        <authorList>
            <person name="Ellenberger Sabrina"/>
        </authorList>
    </citation>
    <scope>NUCLEOTIDE SEQUENCE [LARGE SCALE GENOMIC DNA]</scope>
    <source>
        <strain evidence="4 5">CBS 412.66</strain>
    </source>
</reference>
<dbReference type="PROSITE" id="PS51352">
    <property type="entry name" value="THIOREDOXIN_2"/>
    <property type="match status" value="1"/>
</dbReference>
<keyword evidence="5" id="KW-1185">Reference proteome</keyword>
<dbReference type="InterPro" id="IPR017937">
    <property type="entry name" value="Thioredoxin_CS"/>
</dbReference>
<dbReference type="SUPFAM" id="SSF52833">
    <property type="entry name" value="Thioredoxin-like"/>
    <property type="match status" value="1"/>
</dbReference>
<dbReference type="Pfam" id="PF06201">
    <property type="entry name" value="PITH"/>
    <property type="match status" value="1"/>
</dbReference>
<dbReference type="Proteomes" id="UP000054107">
    <property type="component" value="Unassembled WGS sequence"/>
</dbReference>
<feature type="domain" description="PITH" evidence="3">
    <location>
        <begin position="114"/>
        <end position="280"/>
    </location>
</feature>
<name>A0A0B7N221_9FUNG</name>
<proteinExistence type="predicted"/>
<evidence type="ECO:0000313" key="4">
    <source>
        <dbReference type="EMBL" id="CEP11437.1"/>
    </source>
</evidence>
<gene>
    <name evidence="4" type="primary">PARPA_05273.1 scaffold 16736</name>
</gene>
<dbReference type="PANTHER" id="PTHR46115">
    <property type="entry name" value="THIOREDOXIN-LIKE PROTEIN 1"/>
    <property type="match status" value="1"/>
</dbReference>
<dbReference type="InterPro" id="IPR036249">
    <property type="entry name" value="Thioredoxin-like_sf"/>
</dbReference>
<dbReference type="OrthoDB" id="10263751at2759"/>
<dbReference type="PROSITE" id="PS00194">
    <property type="entry name" value="THIOREDOXIN_1"/>
    <property type="match status" value="1"/>
</dbReference>
<evidence type="ECO:0000313" key="5">
    <source>
        <dbReference type="Proteomes" id="UP000054107"/>
    </source>
</evidence>
<dbReference type="CDD" id="cd02947">
    <property type="entry name" value="TRX_family"/>
    <property type="match status" value="1"/>
</dbReference>
<accession>A0A0B7N221</accession>
<dbReference type="PRINTS" id="PR00421">
    <property type="entry name" value="THIOREDOXIN"/>
</dbReference>
<dbReference type="SUPFAM" id="SSF49785">
    <property type="entry name" value="Galactose-binding domain-like"/>
    <property type="match status" value="1"/>
</dbReference>
<evidence type="ECO:0000259" key="3">
    <source>
        <dbReference type="PROSITE" id="PS51532"/>
    </source>
</evidence>